<name>A0A4P6K4U7_KTERU</name>
<accession>A0A4P6K4U7</accession>
<evidence type="ECO:0000313" key="1">
    <source>
        <dbReference type="EMBL" id="QBD83368.1"/>
    </source>
</evidence>
<protein>
    <submittedName>
        <fullName evidence="1">Uncharacterized protein</fullName>
    </submittedName>
</protein>
<evidence type="ECO:0000313" key="2">
    <source>
        <dbReference type="Proteomes" id="UP000290365"/>
    </source>
</evidence>
<organism evidence="1 2">
    <name type="scientific">Ktedonosporobacter rubrisoli</name>
    <dbReference type="NCBI Taxonomy" id="2509675"/>
    <lineage>
        <taxon>Bacteria</taxon>
        <taxon>Bacillati</taxon>
        <taxon>Chloroflexota</taxon>
        <taxon>Ktedonobacteria</taxon>
        <taxon>Ktedonobacterales</taxon>
        <taxon>Ktedonosporobacteraceae</taxon>
        <taxon>Ktedonosporobacter</taxon>
    </lineage>
</organism>
<proteinExistence type="predicted"/>
<dbReference type="EMBL" id="CP035758">
    <property type="protein sequence ID" value="QBD83368.1"/>
    <property type="molecule type" value="Genomic_DNA"/>
</dbReference>
<gene>
    <name evidence="1" type="ORF">EPA93_04540</name>
</gene>
<dbReference type="AlphaFoldDB" id="A0A4P6K4U7"/>
<sequence>MVQVYEEWTQNLSHLGRPLETMTWAYQQICAGEDPWTGLGSFSHAWYGYAKDRRAALVNDPLVRPQKETEYTRRWAAFCAASVEFLCERYDVPCSDWVNDSYYQLSTPWSGNNSFPAITPDRMATTPPPFAKRNIFCGNRIFQNKYEMYAWTQEARAQGITDPAQVWAYARDKEIRIHGG</sequence>
<reference evidence="1 2" key="1">
    <citation type="submission" date="2019-01" db="EMBL/GenBank/DDBJ databases">
        <title>Ktedonosporobacter rubrisoli SCAWS-G2.</title>
        <authorList>
            <person name="Huang Y."/>
            <person name="Yan B."/>
        </authorList>
    </citation>
    <scope>NUCLEOTIDE SEQUENCE [LARGE SCALE GENOMIC DNA]</scope>
    <source>
        <strain evidence="1 2">SCAWS-G2</strain>
    </source>
</reference>
<dbReference type="Proteomes" id="UP000290365">
    <property type="component" value="Chromosome"/>
</dbReference>
<dbReference type="OrthoDB" id="2614981at2"/>
<dbReference type="KEGG" id="kbs:EPA93_04540"/>
<keyword evidence="2" id="KW-1185">Reference proteome</keyword>